<dbReference type="EMBL" id="JACAZE010000026">
    <property type="protein sequence ID" value="KAF7290396.1"/>
    <property type="molecule type" value="Genomic_DNA"/>
</dbReference>
<evidence type="ECO:0000313" key="2">
    <source>
        <dbReference type="EMBL" id="KAF7290396.1"/>
    </source>
</evidence>
<dbReference type="OrthoDB" id="3030981at2759"/>
<name>A0A8H6S1P4_MYCCL</name>
<sequence>MASNIFAKALRRSKASAAAASTRDQFYLDTLFQPESPNFFNDQTTLVSANARRKRTRHAAVELPSPMKKRPRRHSISTIDTSAFSLEEDYYRMDFAVEDSEKPKEKRLRPSDPALQHWAANLRNEFLGELLWHDGRGDDGNKHCTRCHVDGRVARYRCDDCLCRRLLCEACCVEVHRQLPLHNIQVRQIFCIFILANSNGRQEWDASALFFSKKPLRELGLHVQLGHCESNACCPRPIPARNNFVVMHDNGIHLVAFDYCGCQNAPAEHIQLLRSRFFPATTQRPQTCATFTCLDRFNAFSLKPKTNAMDFYDTLERLTNGAGEKPMDRYRMLLWMAREWRHLLLLKRGGRFGYESNEAENTAPGDLAIRCPACPRPGVNIPDDWRDAEPANEYLYSQFFAMDACFQLKRRMVSSEVRDPALGPGFAFMVESKPYREYLRNATNKDEISTCSGLKALQQANTKFSKGYAATGVGMVVCARHELVQPTSVGDLQKGERYSNMDYIFASMLRHVDRVLRKVVSYDIVCQWSKNIFKRLTLLPPFLKVVLLCEWTKFVVPKLHILGHTLDCKNKYDLNLIPGSGQTDAEGIERAWASAGGLLGSTRMMGSGARADMLDSYWSFWNWTKVLGLPSTLRRRLDAAKIEFQKQTEAFKLFSEEQAALVPEWQRMVLSYEADSKQKNPYAPEMKGAMTEAQVRLKLQAQEDEQAKQGRTLPRVHDVGPAGFLEFGLAVERQQYVLKLLRNVMFTVACRQRKVTSRPEALEIHG</sequence>
<reference evidence="2" key="1">
    <citation type="submission" date="2020-05" db="EMBL/GenBank/DDBJ databases">
        <title>Mycena genomes resolve the evolution of fungal bioluminescence.</title>
        <authorList>
            <person name="Tsai I.J."/>
        </authorList>
    </citation>
    <scope>NUCLEOTIDE SEQUENCE</scope>
    <source>
        <strain evidence="2">110903Hualien_Pintung</strain>
    </source>
</reference>
<dbReference type="Pfam" id="PF18758">
    <property type="entry name" value="KDZ"/>
    <property type="match status" value="1"/>
</dbReference>
<dbReference type="PANTHER" id="PTHR33104">
    <property type="entry name" value="SI:DKEY-29D5.2"/>
    <property type="match status" value="1"/>
</dbReference>
<keyword evidence="3" id="KW-1185">Reference proteome</keyword>
<dbReference type="PANTHER" id="PTHR33104:SF2">
    <property type="entry name" value="CXC3 LIKE CYSTEINE CLUSTER DOMAIN-CONTAINING PROTEIN"/>
    <property type="match status" value="1"/>
</dbReference>
<dbReference type="Proteomes" id="UP000613580">
    <property type="component" value="Unassembled WGS sequence"/>
</dbReference>
<accession>A0A8H6S1P4</accession>
<evidence type="ECO:0000259" key="1">
    <source>
        <dbReference type="Pfam" id="PF18803"/>
    </source>
</evidence>
<protein>
    <submittedName>
        <fullName evidence="2">CxC2 domain-containing protein</fullName>
    </submittedName>
</protein>
<dbReference type="InterPro" id="IPR040521">
    <property type="entry name" value="KDZ"/>
</dbReference>
<dbReference type="AlphaFoldDB" id="A0A8H6S1P4"/>
<comment type="caution">
    <text evidence="2">The sequence shown here is derived from an EMBL/GenBank/DDBJ whole genome shotgun (WGS) entry which is preliminary data.</text>
</comment>
<organism evidence="2 3">
    <name type="scientific">Mycena chlorophos</name>
    <name type="common">Agaric fungus</name>
    <name type="synonym">Agaricus chlorophos</name>
    <dbReference type="NCBI Taxonomy" id="658473"/>
    <lineage>
        <taxon>Eukaryota</taxon>
        <taxon>Fungi</taxon>
        <taxon>Dikarya</taxon>
        <taxon>Basidiomycota</taxon>
        <taxon>Agaricomycotina</taxon>
        <taxon>Agaricomycetes</taxon>
        <taxon>Agaricomycetidae</taxon>
        <taxon>Agaricales</taxon>
        <taxon>Marasmiineae</taxon>
        <taxon>Mycenaceae</taxon>
        <taxon>Mycena</taxon>
    </lineage>
</organism>
<dbReference type="Pfam" id="PF18803">
    <property type="entry name" value="CxC2"/>
    <property type="match status" value="1"/>
</dbReference>
<proteinExistence type="predicted"/>
<feature type="domain" description="CxC2-like cysteine cluster KDZ transposase-associated" evidence="1">
    <location>
        <begin position="216"/>
        <end position="322"/>
    </location>
</feature>
<dbReference type="InterPro" id="IPR041457">
    <property type="entry name" value="CxC2_KDZ-assoc"/>
</dbReference>
<evidence type="ECO:0000313" key="3">
    <source>
        <dbReference type="Proteomes" id="UP000613580"/>
    </source>
</evidence>
<dbReference type="CDD" id="cd19757">
    <property type="entry name" value="Bbox1"/>
    <property type="match status" value="1"/>
</dbReference>
<gene>
    <name evidence="2" type="ORF">HMN09_01297600</name>
</gene>